<gene>
    <name evidence="16" type="ORF">H8S37_03610</name>
</gene>
<dbReference type="Proteomes" id="UP000652477">
    <property type="component" value="Unassembled WGS sequence"/>
</dbReference>
<dbReference type="InterPro" id="IPR003661">
    <property type="entry name" value="HisK_dim/P_dom"/>
</dbReference>
<evidence type="ECO:0000256" key="5">
    <source>
        <dbReference type="ARBA" id="ARBA00022553"/>
    </source>
</evidence>
<keyword evidence="11 14" id="KW-1133">Transmembrane helix</keyword>
<feature type="transmembrane region" description="Helical" evidence="14">
    <location>
        <begin position="6"/>
        <end position="25"/>
    </location>
</feature>
<comment type="caution">
    <text evidence="16">The sequence shown here is derived from an EMBL/GenBank/DDBJ whole genome shotgun (WGS) entry which is preliminary data.</text>
</comment>
<keyword evidence="7 14" id="KW-0812">Transmembrane</keyword>
<keyword evidence="8" id="KW-0547">Nucleotide-binding</keyword>
<reference evidence="16" key="1">
    <citation type="submission" date="2020-08" db="EMBL/GenBank/DDBJ databases">
        <title>Genome public.</title>
        <authorList>
            <person name="Liu C."/>
            <person name="Sun Q."/>
        </authorList>
    </citation>
    <scope>NUCLEOTIDE SEQUENCE</scope>
    <source>
        <strain evidence="16">NSJ-55</strain>
    </source>
</reference>
<evidence type="ECO:0000259" key="15">
    <source>
        <dbReference type="PROSITE" id="PS50109"/>
    </source>
</evidence>
<evidence type="ECO:0000313" key="16">
    <source>
        <dbReference type="EMBL" id="MBC5688021.1"/>
    </source>
</evidence>
<dbReference type="AlphaFoldDB" id="A0A923RP42"/>
<dbReference type="EC" id="2.7.13.3" evidence="3"/>
<evidence type="ECO:0000313" key="17">
    <source>
        <dbReference type="Proteomes" id="UP000652477"/>
    </source>
</evidence>
<sequence length="295" mass="34387">MEFYLWGVILFLGILLIWLFLKILLLKKSAREIEMQFSARLKEDTNVLIDISCRDKYMRKLADQINLQLKELRTQRHRFSQGDLELKEAVTNISHDLRTPLTAISGYLDLLEGEEKSENAERYLHIIRERTDILKQLTEELFRYSVFSSLSKEIKFMPVILNRALEDSLSAYYAVFKQKNIHPEVSMPEKKIQRMLDFDMLLRIFANILSNALKYSDGDLKITLKETGEIIFSNHAANMDEIQAKRLFDRFYTVETASKSTGLGLSIAKILTEQMNGTIDAEYCRQVLSIHLFFP</sequence>
<dbReference type="SMART" id="SM00388">
    <property type="entry name" value="HisKA"/>
    <property type="match status" value="1"/>
</dbReference>
<evidence type="ECO:0000256" key="4">
    <source>
        <dbReference type="ARBA" id="ARBA00022475"/>
    </source>
</evidence>
<evidence type="ECO:0000256" key="7">
    <source>
        <dbReference type="ARBA" id="ARBA00022692"/>
    </source>
</evidence>
<evidence type="ECO:0000256" key="1">
    <source>
        <dbReference type="ARBA" id="ARBA00000085"/>
    </source>
</evidence>
<keyword evidence="4" id="KW-1003">Cell membrane</keyword>
<evidence type="ECO:0000256" key="9">
    <source>
        <dbReference type="ARBA" id="ARBA00022777"/>
    </source>
</evidence>
<evidence type="ECO:0000256" key="13">
    <source>
        <dbReference type="ARBA" id="ARBA00023136"/>
    </source>
</evidence>
<dbReference type="InterPro" id="IPR003594">
    <property type="entry name" value="HATPase_dom"/>
</dbReference>
<dbReference type="GO" id="GO:0005886">
    <property type="term" value="C:plasma membrane"/>
    <property type="evidence" value="ECO:0007669"/>
    <property type="project" value="UniProtKB-SubCell"/>
</dbReference>
<evidence type="ECO:0000256" key="6">
    <source>
        <dbReference type="ARBA" id="ARBA00022679"/>
    </source>
</evidence>
<dbReference type="GO" id="GO:0005524">
    <property type="term" value="F:ATP binding"/>
    <property type="evidence" value="ECO:0007669"/>
    <property type="project" value="UniProtKB-KW"/>
</dbReference>
<proteinExistence type="predicted"/>
<protein>
    <recommendedName>
        <fullName evidence="3">histidine kinase</fullName>
        <ecNumber evidence="3">2.7.13.3</ecNumber>
    </recommendedName>
</protein>
<keyword evidence="5" id="KW-0597">Phosphoprotein</keyword>
<dbReference type="RefSeq" id="WP_186874665.1">
    <property type="nucleotide sequence ID" value="NZ_JACOPF010000001.1"/>
</dbReference>
<dbReference type="EMBL" id="JACOPF010000001">
    <property type="protein sequence ID" value="MBC5688021.1"/>
    <property type="molecule type" value="Genomic_DNA"/>
</dbReference>
<dbReference type="Pfam" id="PF00512">
    <property type="entry name" value="HisKA"/>
    <property type="match status" value="1"/>
</dbReference>
<keyword evidence="17" id="KW-1185">Reference proteome</keyword>
<organism evidence="16 17">
    <name type="scientific">Mediterraneibacter hominis</name>
    <dbReference type="NCBI Taxonomy" id="2763054"/>
    <lineage>
        <taxon>Bacteria</taxon>
        <taxon>Bacillati</taxon>
        <taxon>Bacillota</taxon>
        <taxon>Clostridia</taxon>
        <taxon>Lachnospirales</taxon>
        <taxon>Lachnospiraceae</taxon>
        <taxon>Mediterraneibacter</taxon>
    </lineage>
</organism>
<dbReference type="PROSITE" id="PS50109">
    <property type="entry name" value="HIS_KIN"/>
    <property type="match status" value="1"/>
</dbReference>
<feature type="domain" description="Histidine kinase" evidence="15">
    <location>
        <begin position="92"/>
        <end position="295"/>
    </location>
</feature>
<keyword evidence="12" id="KW-0902">Two-component regulatory system</keyword>
<dbReference type="InterPro" id="IPR005467">
    <property type="entry name" value="His_kinase_dom"/>
</dbReference>
<keyword evidence="13 14" id="KW-0472">Membrane</keyword>
<dbReference type="CDD" id="cd00082">
    <property type="entry name" value="HisKA"/>
    <property type="match status" value="1"/>
</dbReference>
<keyword evidence="6" id="KW-0808">Transferase</keyword>
<keyword evidence="9 16" id="KW-0418">Kinase</keyword>
<keyword evidence="10" id="KW-0067">ATP-binding</keyword>
<evidence type="ECO:0000256" key="8">
    <source>
        <dbReference type="ARBA" id="ARBA00022741"/>
    </source>
</evidence>
<evidence type="ECO:0000256" key="14">
    <source>
        <dbReference type="SAM" id="Phobius"/>
    </source>
</evidence>
<evidence type="ECO:0000256" key="3">
    <source>
        <dbReference type="ARBA" id="ARBA00012438"/>
    </source>
</evidence>
<dbReference type="InterPro" id="IPR036890">
    <property type="entry name" value="HATPase_C_sf"/>
</dbReference>
<comment type="subcellular location">
    <subcellularLocation>
        <location evidence="2">Cell membrane</location>
        <topology evidence="2">Multi-pass membrane protein</topology>
    </subcellularLocation>
</comment>
<comment type="catalytic activity">
    <reaction evidence="1">
        <text>ATP + protein L-histidine = ADP + protein N-phospho-L-histidine.</text>
        <dbReference type="EC" id="2.7.13.3"/>
    </reaction>
</comment>
<dbReference type="Gene3D" id="1.10.287.130">
    <property type="match status" value="1"/>
</dbReference>
<evidence type="ECO:0000256" key="11">
    <source>
        <dbReference type="ARBA" id="ARBA00022989"/>
    </source>
</evidence>
<name>A0A923RP42_9FIRM</name>
<dbReference type="SMART" id="SM00387">
    <property type="entry name" value="HATPase_c"/>
    <property type="match status" value="1"/>
</dbReference>
<dbReference type="Pfam" id="PF02518">
    <property type="entry name" value="HATPase_c"/>
    <property type="match status" value="1"/>
</dbReference>
<dbReference type="PANTHER" id="PTHR45528">
    <property type="entry name" value="SENSOR HISTIDINE KINASE CPXA"/>
    <property type="match status" value="1"/>
</dbReference>
<evidence type="ECO:0000256" key="2">
    <source>
        <dbReference type="ARBA" id="ARBA00004651"/>
    </source>
</evidence>
<dbReference type="InterPro" id="IPR036097">
    <property type="entry name" value="HisK_dim/P_sf"/>
</dbReference>
<evidence type="ECO:0000256" key="10">
    <source>
        <dbReference type="ARBA" id="ARBA00022840"/>
    </source>
</evidence>
<dbReference type="SUPFAM" id="SSF47384">
    <property type="entry name" value="Homodimeric domain of signal transducing histidine kinase"/>
    <property type="match status" value="1"/>
</dbReference>
<dbReference type="Gene3D" id="3.30.565.10">
    <property type="entry name" value="Histidine kinase-like ATPase, C-terminal domain"/>
    <property type="match status" value="1"/>
</dbReference>
<dbReference type="InterPro" id="IPR050398">
    <property type="entry name" value="HssS/ArlS-like"/>
</dbReference>
<dbReference type="SUPFAM" id="SSF55874">
    <property type="entry name" value="ATPase domain of HSP90 chaperone/DNA topoisomerase II/histidine kinase"/>
    <property type="match status" value="1"/>
</dbReference>
<accession>A0A923RP42</accession>
<dbReference type="PANTHER" id="PTHR45528:SF1">
    <property type="entry name" value="SENSOR HISTIDINE KINASE CPXA"/>
    <property type="match status" value="1"/>
</dbReference>
<dbReference type="GO" id="GO:0000155">
    <property type="term" value="F:phosphorelay sensor kinase activity"/>
    <property type="evidence" value="ECO:0007669"/>
    <property type="project" value="InterPro"/>
</dbReference>
<evidence type="ECO:0000256" key="12">
    <source>
        <dbReference type="ARBA" id="ARBA00023012"/>
    </source>
</evidence>